<evidence type="ECO:0008006" key="5">
    <source>
        <dbReference type="Google" id="ProtNLM"/>
    </source>
</evidence>
<sequence>MQNLTLHDGGDSNDNDEDASSSPGLRSGSSLKTWAWESDNGLFGNLITGLLFSTYIFASFMVAYSLTVNVQDTKIVWTRSYAVMAILSMALVMGFGMNTEVAQGALWGKGRGGCRGGGRTNKYRSSDEVGADDDTGGIELQNGSGKRDWGRMEDEQEGDQGDEENGEGREVGGITMTTGRPSLAILRELARGGKVFGVFVCGPRGLVDEVREASAAKVFKCGGTTIVNPQIISNGHVYEEVFEW</sequence>
<feature type="compositionally biased region" description="Acidic residues" evidence="1">
    <location>
        <begin position="154"/>
        <end position="165"/>
    </location>
</feature>
<keyword evidence="2" id="KW-1133">Transmembrane helix</keyword>
<keyword evidence="4" id="KW-1185">Reference proteome</keyword>
<keyword evidence="2" id="KW-0472">Membrane</keyword>
<comment type="caution">
    <text evidence="3">The sequence shown here is derived from an EMBL/GenBank/DDBJ whole genome shotgun (WGS) entry which is preliminary data.</text>
</comment>
<reference evidence="3" key="1">
    <citation type="submission" date="2022-07" db="EMBL/GenBank/DDBJ databases">
        <title>Genome analysis of Parmales, a sister group of diatoms, reveals the evolutionary specialization of diatoms from phago-mixotrophs to photoautotrophs.</title>
        <authorList>
            <person name="Ban H."/>
            <person name="Sato S."/>
            <person name="Yoshikawa S."/>
            <person name="Kazumasa Y."/>
            <person name="Nakamura Y."/>
            <person name="Ichinomiya M."/>
            <person name="Saitoh K."/>
            <person name="Sato N."/>
            <person name="Blanc-Mathieu R."/>
            <person name="Endo H."/>
            <person name="Kuwata A."/>
            <person name="Ogata H."/>
        </authorList>
    </citation>
    <scope>NUCLEOTIDE SEQUENCE</scope>
</reference>
<dbReference type="Proteomes" id="UP001165082">
    <property type="component" value="Unassembled WGS sequence"/>
</dbReference>
<feature type="region of interest" description="Disordered" evidence="1">
    <location>
        <begin position="117"/>
        <end position="174"/>
    </location>
</feature>
<name>A0A9W6ZJJ5_9STRA</name>
<feature type="transmembrane region" description="Helical" evidence="2">
    <location>
        <begin position="42"/>
        <end position="64"/>
    </location>
</feature>
<protein>
    <recommendedName>
        <fullName evidence="5">Ferric reductase NAD binding domain-containing protein</fullName>
    </recommendedName>
</protein>
<proteinExistence type="predicted"/>
<evidence type="ECO:0000256" key="1">
    <source>
        <dbReference type="SAM" id="MobiDB-lite"/>
    </source>
</evidence>
<organism evidence="3 4">
    <name type="scientific">Triparma retinervis</name>
    <dbReference type="NCBI Taxonomy" id="2557542"/>
    <lineage>
        <taxon>Eukaryota</taxon>
        <taxon>Sar</taxon>
        <taxon>Stramenopiles</taxon>
        <taxon>Ochrophyta</taxon>
        <taxon>Bolidophyceae</taxon>
        <taxon>Parmales</taxon>
        <taxon>Triparmaceae</taxon>
        <taxon>Triparma</taxon>
    </lineage>
</organism>
<gene>
    <name evidence="3" type="ORF">TrRE_jg13557</name>
</gene>
<dbReference type="AlphaFoldDB" id="A0A9W6ZJJ5"/>
<dbReference type="EMBL" id="BRXZ01004580">
    <property type="protein sequence ID" value="GMH51699.1"/>
    <property type="molecule type" value="Genomic_DNA"/>
</dbReference>
<accession>A0A9W6ZJJ5</accession>
<keyword evidence="2" id="KW-0812">Transmembrane</keyword>
<evidence type="ECO:0000313" key="4">
    <source>
        <dbReference type="Proteomes" id="UP001165082"/>
    </source>
</evidence>
<feature type="transmembrane region" description="Helical" evidence="2">
    <location>
        <begin position="76"/>
        <end position="97"/>
    </location>
</feature>
<feature type="region of interest" description="Disordered" evidence="1">
    <location>
        <begin position="1"/>
        <end position="28"/>
    </location>
</feature>
<evidence type="ECO:0000313" key="3">
    <source>
        <dbReference type="EMBL" id="GMH51699.1"/>
    </source>
</evidence>
<evidence type="ECO:0000256" key="2">
    <source>
        <dbReference type="SAM" id="Phobius"/>
    </source>
</evidence>